<dbReference type="InterPro" id="IPR050218">
    <property type="entry name" value="LptD"/>
</dbReference>
<dbReference type="PANTHER" id="PTHR30189:SF1">
    <property type="entry name" value="LPS-ASSEMBLY PROTEIN LPTD"/>
    <property type="match status" value="1"/>
</dbReference>
<gene>
    <name evidence="3" type="ORF">JCM15548_14325</name>
</gene>
<dbReference type="GO" id="GO:1990351">
    <property type="term" value="C:transporter complex"/>
    <property type="evidence" value="ECO:0007669"/>
    <property type="project" value="TreeGrafter"/>
</dbReference>
<dbReference type="GO" id="GO:0009279">
    <property type="term" value="C:cell outer membrane"/>
    <property type="evidence" value="ECO:0007669"/>
    <property type="project" value="TreeGrafter"/>
</dbReference>
<evidence type="ECO:0000313" key="3">
    <source>
        <dbReference type="EMBL" id="GAO31912.1"/>
    </source>
</evidence>
<feature type="region of interest" description="Disordered" evidence="1">
    <location>
        <begin position="731"/>
        <end position="775"/>
    </location>
</feature>
<dbReference type="RefSeq" id="WP_062128330.1">
    <property type="nucleotide sequence ID" value="NZ_BAZW01000069.1"/>
</dbReference>
<dbReference type="Pfam" id="PF19838">
    <property type="entry name" value="LptD_2"/>
    <property type="match status" value="1"/>
</dbReference>
<proteinExistence type="predicted"/>
<feature type="compositionally biased region" description="Acidic residues" evidence="1">
    <location>
        <begin position="13"/>
        <end position="40"/>
    </location>
</feature>
<evidence type="ECO:0000256" key="1">
    <source>
        <dbReference type="SAM" id="MobiDB-lite"/>
    </source>
</evidence>
<dbReference type="AlphaFoldDB" id="A0A0E9M2E8"/>
<organism evidence="3 4">
    <name type="scientific">Geofilum rubicundum JCM 15548</name>
    <dbReference type="NCBI Taxonomy" id="1236989"/>
    <lineage>
        <taxon>Bacteria</taxon>
        <taxon>Pseudomonadati</taxon>
        <taxon>Bacteroidota</taxon>
        <taxon>Bacteroidia</taxon>
        <taxon>Marinilabiliales</taxon>
        <taxon>Marinilabiliaceae</taxon>
        <taxon>Geofilum</taxon>
    </lineage>
</organism>
<accession>A0A0E9M2E8</accession>
<comment type="caution">
    <text evidence="3">The sequence shown here is derived from an EMBL/GenBank/DDBJ whole genome shotgun (WGS) entry which is preliminary data.</text>
</comment>
<dbReference type="PANTHER" id="PTHR30189">
    <property type="entry name" value="LPS-ASSEMBLY PROTEIN"/>
    <property type="match status" value="1"/>
</dbReference>
<dbReference type="Proteomes" id="UP000032900">
    <property type="component" value="Unassembled WGS sequence"/>
</dbReference>
<feature type="region of interest" description="Disordered" evidence="1">
    <location>
        <begin position="1"/>
        <end position="53"/>
    </location>
</feature>
<dbReference type="STRING" id="1236989.JCM15548_14325"/>
<feature type="domain" description="LPS-assembly protein LptD central" evidence="2">
    <location>
        <begin position="200"/>
        <end position="682"/>
    </location>
</feature>
<dbReference type="EMBL" id="BAZW01000069">
    <property type="protein sequence ID" value="GAO31912.1"/>
    <property type="molecule type" value="Genomic_DNA"/>
</dbReference>
<dbReference type="InterPro" id="IPR045659">
    <property type="entry name" value="LptD_2"/>
</dbReference>
<dbReference type="OrthoDB" id="9802320at2"/>
<evidence type="ECO:0000259" key="2">
    <source>
        <dbReference type="Pfam" id="PF19838"/>
    </source>
</evidence>
<feature type="compositionally biased region" description="Acidic residues" evidence="1">
    <location>
        <begin position="741"/>
        <end position="766"/>
    </location>
</feature>
<protein>
    <recommendedName>
        <fullName evidence="2">LPS-assembly protein LptD central domain-containing protein</fullName>
    </recommendedName>
</protein>
<evidence type="ECO:0000313" key="4">
    <source>
        <dbReference type="Proteomes" id="UP000032900"/>
    </source>
</evidence>
<reference evidence="3 4" key="1">
    <citation type="journal article" date="2015" name="Microbes Environ.">
        <title>Distribution and evolution of nitrogen fixation genes in the phylum bacteroidetes.</title>
        <authorList>
            <person name="Inoue J."/>
            <person name="Oshima K."/>
            <person name="Suda W."/>
            <person name="Sakamoto M."/>
            <person name="Iino T."/>
            <person name="Noda S."/>
            <person name="Hongoh Y."/>
            <person name="Hattori M."/>
            <person name="Ohkuma M."/>
        </authorList>
    </citation>
    <scope>NUCLEOTIDE SEQUENCE [LARGE SCALE GENOMIC DNA]</scope>
    <source>
        <strain evidence="3">JCM 15548</strain>
    </source>
</reference>
<keyword evidence="4" id="KW-1185">Reference proteome</keyword>
<name>A0A0E9M2E8_9BACT</name>
<sequence>MDSLLLEQNPILLEDETETDEADQEENPEPEQDGALENDTTETAPKGRSGGMIDSEVNYSAKDSTFFNKGKVFLYGDAQVSYEDVQLTAHQIELDLENNIAYAVGTVDSLGVEQGLPVFKDKSGEYTMRRMRYNFKTEKALIEHVVTTQGEGFVVSELAKKNSDNTYFLEDGRYTTCDNHDHPHYYINMTKAKVIPGKKIITGPAYLVIEDVRIYPLMIPFAFVPTTSSYSSGFLMPSYGEESNRGFFLRDGGYYLAASDIFDLALTGDLYANGSWGLRTASNYRKRYKYSGSFNAQRITNVTSEKDLPDYSKSNDVSVTWSHRQDAKASPFSTFSASVNYSTSSFDRNNVGSIINPEILAQNTKRSSISYSRQFPGTPFNMSLNALHSQNSRDTSINLTIPDLTVTMSRIYPFKKKNRIGSKEAWYETISVGYTGNFKNDIQTKESDLSFSPKSLSEDWRNGARHSVPVSMNLKLLNFFTLTPNMNYTERWYFRSVEKAWDATEQDIVTTDTIQGFNRIYDYSFGVSTSTKLYTFFTPSRTLFGDKIDRIRHVMTPSVSFSYRPDFGDPKFGYYDRFEYYDEDRDQIVKHEYSLYENTLYGVPGRGESGSMGFSLGNSLEMKIKSDRDTTGFKKIAILESLNFSSSYNFLAEEFNLSNISMSGRTKVLGTNISFGATFDPYALDTTTTRSGVLNVTRVDKFEWNEQKRLARLQSANLSFGFGFGSDTFKKRREERTGEGSETDIPEDDPLDIPDDNPFADDEIPEDALSMGDVDPLEAGEDGYAQFEIPWNVSFNYNMRLVPDSFNEAQMAYNHKVTADISMSGRISLTKKWDMNLSTGYNLDRKEISHTNVRINRNLHCWNMSFNLSPFGRYKSYFFTIAINSSLLRDLKYEKRSNPRDNPNWF</sequence>